<organism evidence="9 10">
    <name type="scientific">Rhodothalassium salexigens DSM 2132</name>
    <dbReference type="NCBI Taxonomy" id="1188247"/>
    <lineage>
        <taxon>Bacteria</taxon>
        <taxon>Pseudomonadati</taxon>
        <taxon>Pseudomonadota</taxon>
        <taxon>Alphaproteobacteria</taxon>
        <taxon>Rhodothalassiales</taxon>
        <taxon>Rhodothalassiaceae</taxon>
        <taxon>Rhodothalassium</taxon>
    </lineage>
</organism>
<evidence type="ECO:0000259" key="8">
    <source>
        <dbReference type="PROSITE" id="PS51471"/>
    </source>
</evidence>
<dbReference type="InterPro" id="IPR006620">
    <property type="entry name" value="Pro_4_hyd_alph"/>
</dbReference>
<dbReference type="RefSeq" id="WP_132708945.1">
    <property type="nucleotide sequence ID" value="NZ_JACIGF010000008.1"/>
</dbReference>
<evidence type="ECO:0000313" key="10">
    <source>
        <dbReference type="Proteomes" id="UP000295399"/>
    </source>
</evidence>
<proteinExistence type="predicted"/>
<feature type="region of interest" description="Disordered" evidence="7">
    <location>
        <begin position="1"/>
        <end position="36"/>
    </location>
</feature>
<keyword evidence="10" id="KW-1185">Reference proteome</keyword>
<dbReference type="InterPro" id="IPR044862">
    <property type="entry name" value="Pro_4_hyd_alph_FE2OG_OXY"/>
</dbReference>
<keyword evidence="5" id="KW-0560">Oxidoreductase</keyword>
<dbReference type="OrthoDB" id="9812472at2"/>
<evidence type="ECO:0000256" key="7">
    <source>
        <dbReference type="SAM" id="MobiDB-lite"/>
    </source>
</evidence>
<evidence type="ECO:0000256" key="4">
    <source>
        <dbReference type="ARBA" id="ARBA00022964"/>
    </source>
</evidence>
<name>A0A4R2PCZ4_RHOSA</name>
<keyword evidence="6" id="KW-0408">Iron</keyword>
<dbReference type="SMART" id="SM00702">
    <property type="entry name" value="P4Hc"/>
    <property type="match status" value="1"/>
</dbReference>
<evidence type="ECO:0000256" key="3">
    <source>
        <dbReference type="ARBA" id="ARBA00022896"/>
    </source>
</evidence>
<dbReference type="InterPro" id="IPR005123">
    <property type="entry name" value="Oxoglu/Fe-dep_dioxygenase_dom"/>
</dbReference>
<keyword evidence="3" id="KW-0847">Vitamin C</keyword>
<feature type="compositionally biased region" description="Low complexity" evidence="7">
    <location>
        <begin position="1"/>
        <end position="13"/>
    </location>
</feature>
<dbReference type="PROSITE" id="PS51471">
    <property type="entry name" value="FE2OG_OXY"/>
    <property type="match status" value="1"/>
</dbReference>
<evidence type="ECO:0000256" key="6">
    <source>
        <dbReference type="ARBA" id="ARBA00023004"/>
    </source>
</evidence>
<evidence type="ECO:0000256" key="2">
    <source>
        <dbReference type="ARBA" id="ARBA00022723"/>
    </source>
</evidence>
<dbReference type="GO" id="GO:0031418">
    <property type="term" value="F:L-ascorbic acid binding"/>
    <property type="evidence" value="ECO:0007669"/>
    <property type="project" value="UniProtKB-KW"/>
</dbReference>
<keyword evidence="4" id="KW-0223">Dioxygenase</keyword>
<dbReference type="AlphaFoldDB" id="A0A4R2PCZ4"/>
<protein>
    <submittedName>
        <fullName evidence="9">PKHD-type hydroxylase</fullName>
    </submittedName>
</protein>
<dbReference type="GO" id="GO:0051213">
    <property type="term" value="F:dioxygenase activity"/>
    <property type="evidence" value="ECO:0007669"/>
    <property type="project" value="UniProtKB-KW"/>
</dbReference>
<sequence length="237" mass="24789">MRGPFGRSGSGPPAFEGASESPPDGPAESLPDGKAGRLSRDRDLAGGLIAGVWVEPALFSAGECARLSALIDAAARDRPAAGGDLAGRVRDPRVRACETLWLDDEPATAWAFERLAHLVAGANAAAFGFDLDAEPFIEGALIARYPGTMGGHYDWHVDRARRGPAARRKLSVSVQLSPADGYEGGALTLNAEGHEVTLDRALGTAAVFPSFVLHRVAPVSLGARVALVAWAHGPRLR</sequence>
<dbReference type="EMBL" id="SLXO01000008">
    <property type="protein sequence ID" value="TCP33012.1"/>
    <property type="molecule type" value="Genomic_DNA"/>
</dbReference>
<feature type="domain" description="Fe2OG dioxygenase" evidence="8">
    <location>
        <begin position="136"/>
        <end position="233"/>
    </location>
</feature>
<dbReference type="Gene3D" id="2.60.120.620">
    <property type="entry name" value="q2cbj1_9rhob like domain"/>
    <property type="match status" value="1"/>
</dbReference>
<evidence type="ECO:0000313" key="9">
    <source>
        <dbReference type="EMBL" id="TCP33012.1"/>
    </source>
</evidence>
<evidence type="ECO:0000256" key="1">
    <source>
        <dbReference type="ARBA" id="ARBA00001961"/>
    </source>
</evidence>
<gene>
    <name evidence="9" type="ORF">EV659_108111</name>
</gene>
<dbReference type="InParanoid" id="A0A4R2PCZ4"/>
<dbReference type="GO" id="GO:0005506">
    <property type="term" value="F:iron ion binding"/>
    <property type="evidence" value="ECO:0007669"/>
    <property type="project" value="InterPro"/>
</dbReference>
<comment type="caution">
    <text evidence="9">The sequence shown here is derived from an EMBL/GenBank/DDBJ whole genome shotgun (WGS) entry which is preliminary data.</text>
</comment>
<dbReference type="SUPFAM" id="SSF51197">
    <property type="entry name" value="Clavaminate synthase-like"/>
    <property type="match status" value="1"/>
</dbReference>
<reference evidence="9 10" key="1">
    <citation type="submission" date="2019-03" db="EMBL/GenBank/DDBJ databases">
        <title>Genomic Encyclopedia of Type Strains, Phase IV (KMG-IV): sequencing the most valuable type-strain genomes for metagenomic binning, comparative biology and taxonomic classification.</title>
        <authorList>
            <person name="Goeker M."/>
        </authorList>
    </citation>
    <scope>NUCLEOTIDE SEQUENCE [LARGE SCALE GENOMIC DNA]</scope>
    <source>
        <strain evidence="9 10">DSM 2132</strain>
    </source>
</reference>
<dbReference type="Pfam" id="PF13640">
    <property type="entry name" value="2OG-FeII_Oxy_3"/>
    <property type="match status" value="1"/>
</dbReference>
<comment type="cofactor">
    <cofactor evidence="1">
        <name>L-ascorbate</name>
        <dbReference type="ChEBI" id="CHEBI:38290"/>
    </cofactor>
</comment>
<dbReference type="Proteomes" id="UP000295399">
    <property type="component" value="Unassembled WGS sequence"/>
</dbReference>
<accession>A0A4R2PCZ4</accession>
<evidence type="ECO:0000256" key="5">
    <source>
        <dbReference type="ARBA" id="ARBA00023002"/>
    </source>
</evidence>
<keyword evidence="2" id="KW-0479">Metal-binding</keyword>
<dbReference type="GO" id="GO:0016705">
    <property type="term" value="F:oxidoreductase activity, acting on paired donors, with incorporation or reduction of molecular oxygen"/>
    <property type="evidence" value="ECO:0007669"/>
    <property type="project" value="InterPro"/>
</dbReference>